<evidence type="ECO:0000313" key="2">
    <source>
        <dbReference type="EMBL" id="GAA3953676.1"/>
    </source>
</evidence>
<organism evidence="2 3">
    <name type="scientific">Allohahella marinimesophila</name>
    <dbReference type="NCBI Taxonomy" id="1054972"/>
    <lineage>
        <taxon>Bacteria</taxon>
        <taxon>Pseudomonadati</taxon>
        <taxon>Pseudomonadota</taxon>
        <taxon>Gammaproteobacteria</taxon>
        <taxon>Oceanospirillales</taxon>
        <taxon>Hahellaceae</taxon>
        <taxon>Allohahella</taxon>
    </lineage>
</organism>
<proteinExistence type="predicted"/>
<dbReference type="EMBL" id="BAABBO010000005">
    <property type="protein sequence ID" value="GAA3953676.1"/>
    <property type="molecule type" value="Genomic_DNA"/>
</dbReference>
<reference evidence="3" key="1">
    <citation type="journal article" date="2019" name="Int. J. Syst. Evol. Microbiol.">
        <title>The Global Catalogue of Microorganisms (GCM) 10K type strain sequencing project: providing services to taxonomists for standard genome sequencing and annotation.</title>
        <authorList>
            <consortium name="The Broad Institute Genomics Platform"/>
            <consortium name="The Broad Institute Genome Sequencing Center for Infectious Disease"/>
            <person name="Wu L."/>
            <person name="Ma J."/>
        </authorList>
    </citation>
    <scope>NUCLEOTIDE SEQUENCE [LARGE SCALE GENOMIC DNA]</scope>
    <source>
        <strain evidence="3">JCM 17555</strain>
    </source>
</reference>
<comment type="caution">
    <text evidence="2">The sequence shown here is derived from an EMBL/GenBank/DDBJ whole genome shotgun (WGS) entry which is preliminary data.</text>
</comment>
<name>A0ABP7NT83_9GAMM</name>
<keyword evidence="1" id="KW-0472">Membrane</keyword>
<evidence type="ECO:0000256" key="1">
    <source>
        <dbReference type="SAM" id="Phobius"/>
    </source>
</evidence>
<keyword evidence="1" id="KW-1133">Transmembrane helix</keyword>
<keyword evidence="1" id="KW-0812">Transmembrane</keyword>
<evidence type="ECO:0000313" key="3">
    <source>
        <dbReference type="Proteomes" id="UP001501337"/>
    </source>
</evidence>
<gene>
    <name evidence="2" type="ORF">GCM10022278_10590</name>
</gene>
<feature type="transmembrane region" description="Helical" evidence="1">
    <location>
        <begin position="52"/>
        <end position="71"/>
    </location>
</feature>
<feature type="transmembrane region" description="Helical" evidence="1">
    <location>
        <begin position="21"/>
        <end position="40"/>
    </location>
</feature>
<keyword evidence="3" id="KW-1185">Reference proteome</keyword>
<sequence>MDKTPIDTAEAEIKREPKKSLVVIAIVSICEIIIGLVVILNTDGLSEQYLNSAGWIVMLLGVAGLVLYAIYRKPK</sequence>
<protein>
    <submittedName>
        <fullName evidence="2">Uncharacterized protein</fullName>
    </submittedName>
</protein>
<dbReference type="RefSeq" id="WP_344804051.1">
    <property type="nucleotide sequence ID" value="NZ_BAABBO010000005.1"/>
</dbReference>
<dbReference type="Proteomes" id="UP001501337">
    <property type="component" value="Unassembled WGS sequence"/>
</dbReference>
<accession>A0ABP7NT83</accession>